<dbReference type="Proteomes" id="UP000186601">
    <property type="component" value="Unassembled WGS sequence"/>
</dbReference>
<feature type="compositionally biased region" description="Low complexity" evidence="1">
    <location>
        <begin position="1079"/>
        <end position="1102"/>
    </location>
</feature>
<name>A0A2R6QIX9_9APHY</name>
<evidence type="ECO:0000313" key="2">
    <source>
        <dbReference type="EMBL" id="PSS08921.1"/>
    </source>
</evidence>
<comment type="caution">
    <text evidence="2">The sequence shown here is derived from an EMBL/GenBank/DDBJ whole genome shotgun (WGS) entry which is preliminary data.</text>
</comment>
<feature type="compositionally biased region" description="Basic and acidic residues" evidence="1">
    <location>
        <begin position="737"/>
        <end position="746"/>
    </location>
</feature>
<feature type="region of interest" description="Disordered" evidence="1">
    <location>
        <begin position="804"/>
        <end position="876"/>
    </location>
</feature>
<feature type="region of interest" description="Disordered" evidence="1">
    <location>
        <begin position="346"/>
        <end position="399"/>
    </location>
</feature>
<feature type="region of interest" description="Disordered" evidence="1">
    <location>
        <begin position="613"/>
        <end position="659"/>
    </location>
</feature>
<feature type="region of interest" description="Disordered" evidence="1">
    <location>
        <begin position="1058"/>
        <end position="1111"/>
    </location>
</feature>
<feature type="region of interest" description="Disordered" evidence="1">
    <location>
        <begin position="1287"/>
        <end position="1307"/>
    </location>
</feature>
<feature type="compositionally biased region" description="Low complexity" evidence="1">
    <location>
        <begin position="63"/>
        <end position="75"/>
    </location>
</feature>
<feature type="compositionally biased region" description="Low complexity" evidence="1">
    <location>
        <begin position="1295"/>
        <end position="1307"/>
    </location>
</feature>
<accession>A0A2R6QIX9</accession>
<feature type="compositionally biased region" description="Polar residues" evidence="1">
    <location>
        <begin position="305"/>
        <end position="317"/>
    </location>
</feature>
<feature type="compositionally biased region" description="Basic and acidic residues" evidence="1">
    <location>
        <begin position="825"/>
        <end position="836"/>
    </location>
</feature>
<evidence type="ECO:0000313" key="3">
    <source>
        <dbReference type="Proteomes" id="UP000186601"/>
    </source>
</evidence>
<gene>
    <name evidence="2" type="ORF">PHLCEN_2v3411</name>
</gene>
<dbReference type="EMBL" id="MLYV02000328">
    <property type="protein sequence ID" value="PSS08921.1"/>
    <property type="molecule type" value="Genomic_DNA"/>
</dbReference>
<feature type="compositionally biased region" description="Basic residues" evidence="1">
    <location>
        <begin position="721"/>
        <end position="736"/>
    </location>
</feature>
<feature type="region of interest" description="Disordered" evidence="1">
    <location>
        <begin position="261"/>
        <end position="326"/>
    </location>
</feature>
<feature type="compositionally biased region" description="Basic residues" evidence="1">
    <location>
        <begin position="634"/>
        <end position="644"/>
    </location>
</feature>
<feature type="compositionally biased region" description="Basic residues" evidence="1">
    <location>
        <begin position="525"/>
        <end position="536"/>
    </location>
</feature>
<feature type="compositionally biased region" description="Polar residues" evidence="1">
    <location>
        <begin position="837"/>
        <end position="852"/>
    </location>
</feature>
<reference evidence="2 3" key="1">
    <citation type="submission" date="2018-02" db="EMBL/GenBank/DDBJ databases">
        <title>Genome sequence of the basidiomycete white-rot fungus Phlebia centrifuga.</title>
        <authorList>
            <person name="Granchi Z."/>
            <person name="Peng M."/>
            <person name="de Vries R.P."/>
            <person name="Hilden K."/>
            <person name="Makela M.R."/>
            <person name="Grigoriev I."/>
            <person name="Riley R."/>
        </authorList>
    </citation>
    <scope>NUCLEOTIDE SEQUENCE [LARGE SCALE GENOMIC DNA]</scope>
    <source>
        <strain evidence="2 3">FBCC195</strain>
    </source>
</reference>
<feature type="compositionally biased region" description="Basic and acidic residues" evidence="1">
    <location>
        <begin position="708"/>
        <end position="720"/>
    </location>
</feature>
<feature type="compositionally biased region" description="Low complexity" evidence="1">
    <location>
        <begin position="348"/>
        <end position="369"/>
    </location>
</feature>
<sequence length="1386" mass="152021">MRRLFRERKTSVNSSSKPVVSGPVPLTPSSSETPLFARFSTVHRGPGQDGQAKPVVSGPVRLSSKPSNSSFSVKSGRAGDTEQRQRRVLSRVPSRVVLEQQKELACPPPRSTSRNPLTPTAERAVDSKTRTAPSSSETFPSFQGSFHDGLDPLPNDGFREETLPWIESRYGGAIMYPDLAILGSESYSPPTPPRQLVVRNLDPDAQSEVSHIPPEIEVARNQDQQVNSMPFATDYNAASSTTHLAAGRLLTTGFALEDEHTRVSQSTSEFISDARPGVTTSSSYSPVGFPQSPYRAEQDDRHANVPSTLSTGQTKSFSRPFPLLQPTPSVTRRKYSLLAAFGLPTPQVPSGSDFSPSSTSTQSQKVSSSEGNYHVTGPGPTINSVQTAPGPLGPEHPNITLEINSSRKFSSPVIEAESHATPRGYSAVLPPLSANPHFNSESSLLQYEVDQSSTPGTPAASKRSADSTRSLPMAMPYNNNHSSSSQALYPMDVLSSPGSESLSPIPNRREEMDSTFEGNAGPLPRKSHRSRTHRNQHQTEGVTSSGSLPAQIESNGSGDRAGPVRGRPLIFAAMESAEDIEDIPDIEPEVVGMIGNVSLQAKSEEGYHAYAYSNPQLATPPPEPLPQIEPQSRKLSKHRKHSSGRKVEVSAASVDIAGKQTQMLPQMSTAHMFPSTEPNKPSGSRHHRITSTSAPSIPQLESPFNMQEDSRYPHSDVDRRNSKKKASHDGRLHRRTKDGVRPLTEKQMEKLGHRASYAGSDSVAAKSHSDVARRSFVEDKPLPSPPVPGANSHKSSRVIAPLHAAQSARPTSFAEPGTSPPTEVPGRHTEVPDDQRTNAAAEQVQIHSSTPQLPTPADEHVPVRSRRHEKNRDETTKRRQDIVYGMVHGLPAGKSPDLEPLLPPKYTHYPLTKHLSTLPLLEILLGCLSYYEFANLSGVSKDVRRLLFEDGREQVLERYLRTVGYNKWHWKQPEPLVLNVDDLRSYMRGVSIPSYRYAELGSTSLQPQAFVDTRIVQDLAASCRAFTRVVLRLRAHAEAEAAHNAQIADHAKNSSFVSLPSIPLRNDPPPSNRLPPKWSRTSSRGSASRSSSRAPSPSPSLSYTHSRSQTLPKANYSPSFISAFQSPLFRLRRAPLLQVFVPSPEGDWLSDISILECEAELQRAGVLHLLRAGDVVWDAAVGDEGNIGRLVWDGSYLIDLDYTYSRAGDPPRYLPTLAFPPSYFHRVIRTMGTGNPIVHIDVSAWADQIKANLQLLQDRTKTETPQGGRHTVVRWVNRSSFTIRPAPGSKSIRIPMPRSSGPGPSPTGAWMVDPDWFGTVIIEVEGTNEGLADLRARCQGPSPSRMGVDRGYTDQWMTVWRIVRERSRPGEIWIRAVTDKERLVPL</sequence>
<feature type="region of interest" description="Disordered" evidence="1">
    <location>
        <begin position="1"/>
        <end position="148"/>
    </location>
</feature>
<feature type="region of interest" description="Disordered" evidence="1">
    <location>
        <begin position="777"/>
        <end position="796"/>
    </location>
</feature>
<protein>
    <submittedName>
        <fullName evidence="2">Uncharacterized protein</fullName>
    </submittedName>
</protein>
<keyword evidence="3" id="KW-1185">Reference proteome</keyword>
<feature type="compositionally biased region" description="Polar residues" evidence="1">
    <location>
        <begin position="538"/>
        <end position="557"/>
    </location>
</feature>
<feature type="region of interest" description="Disordered" evidence="1">
    <location>
        <begin position="448"/>
        <end position="564"/>
    </location>
</feature>
<feature type="compositionally biased region" description="Polar residues" evidence="1">
    <location>
        <begin position="130"/>
        <end position="144"/>
    </location>
</feature>
<evidence type="ECO:0000256" key="1">
    <source>
        <dbReference type="SAM" id="MobiDB-lite"/>
    </source>
</evidence>
<dbReference type="OrthoDB" id="3365519at2759"/>
<feature type="compositionally biased region" description="Pro residues" evidence="1">
    <location>
        <begin position="618"/>
        <end position="627"/>
    </location>
</feature>
<dbReference type="STRING" id="98765.A0A2R6QIX9"/>
<feature type="compositionally biased region" description="Polar residues" evidence="1">
    <location>
        <begin position="477"/>
        <end position="487"/>
    </location>
</feature>
<proteinExistence type="predicted"/>
<organism evidence="2 3">
    <name type="scientific">Hermanssonia centrifuga</name>
    <dbReference type="NCBI Taxonomy" id="98765"/>
    <lineage>
        <taxon>Eukaryota</taxon>
        <taxon>Fungi</taxon>
        <taxon>Dikarya</taxon>
        <taxon>Basidiomycota</taxon>
        <taxon>Agaricomycotina</taxon>
        <taxon>Agaricomycetes</taxon>
        <taxon>Polyporales</taxon>
        <taxon>Meruliaceae</taxon>
        <taxon>Hermanssonia</taxon>
    </lineage>
</organism>
<feature type="compositionally biased region" description="Low complexity" evidence="1">
    <location>
        <begin position="11"/>
        <end position="24"/>
    </location>
</feature>
<feature type="region of interest" description="Disordered" evidence="1">
    <location>
        <begin position="671"/>
        <end position="746"/>
    </location>
</feature>